<proteinExistence type="predicted"/>
<name>A0A9D1KQK4_9FIRM</name>
<sequence length="399" mass="45042">MKFKKITALAVSIAMLFGMNISYASANSAQTSWSGVNATGSYVTDENCPVTVEKELLTFDLAEFPENYYPDEQSFLDYSGRVTAQYTFHNPADYTVTMKLAFPFGGLPDYGYLDYDTELENWVYGNDTEKFDITVDGKVIEKQLRHTLFHSYDQFELERDLGRLQDGFADDPFYSPELPVTLYTFTLSGIDEETWSAANAAIDLPGFDGKTRYLLMEQSGGSSQPDGSCRASVWAENGMDIHLFVIGEDSGQLPEWRFYQDGGAEDGEEIDGTITLTETETMTFKDLALLEYNPSGEVSESDWYNAIVALFNENSDTNFSFILLAEMSTNEILDVSSQLMRWYVYELTLEPGQTLVNTVEAPIYPSIDKHSRYAMYNYTYLLSPAQTWAEFGNLEIVIN</sequence>
<organism evidence="2 3">
    <name type="scientific">Candidatus Faecivivens stercoripullorum</name>
    <dbReference type="NCBI Taxonomy" id="2840805"/>
    <lineage>
        <taxon>Bacteria</taxon>
        <taxon>Bacillati</taxon>
        <taxon>Bacillota</taxon>
        <taxon>Clostridia</taxon>
        <taxon>Eubacteriales</taxon>
        <taxon>Oscillospiraceae</taxon>
        <taxon>Oscillospiraceae incertae sedis</taxon>
        <taxon>Candidatus Faecivivens</taxon>
    </lineage>
</organism>
<evidence type="ECO:0000256" key="1">
    <source>
        <dbReference type="SAM" id="SignalP"/>
    </source>
</evidence>
<dbReference type="AlphaFoldDB" id="A0A9D1KQK4"/>
<reference evidence="2" key="2">
    <citation type="journal article" date="2021" name="PeerJ">
        <title>Extensive microbial diversity within the chicken gut microbiome revealed by metagenomics and culture.</title>
        <authorList>
            <person name="Gilroy R."/>
            <person name="Ravi A."/>
            <person name="Getino M."/>
            <person name="Pursley I."/>
            <person name="Horton D.L."/>
            <person name="Alikhan N.F."/>
            <person name="Baker D."/>
            <person name="Gharbi K."/>
            <person name="Hall N."/>
            <person name="Watson M."/>
            <person name="Adriaenssens E.M."/>
            <person name="Foster-Nyarko E."/>
            <person name="Jarju S."/>
            <person name="Secka A."/>
            <person name="Antonio M."/>
            <person name="Oren A."/>
            <person name="Chaudhuri R.R."/>
            <person name="La Ragione R."/>
            <person name="Hildebrand F."/>
            <person name="Pallen M.J."/>
        </authorList>
    </citation>
    <scope>NUCLEOTIDE SEQUENCE</scope>
    <source>
        <strain evidence="2">ChiBcec7-5410</strain>
    </source>
</reference>
<accession>A0A9D1KQK4</accession>
<evidence type="ECO:0000313" key="2">
    <source>
        <dbReference type="EMBL" id="HIT94108.1"/>
    </source>
</evidence>
<comment type="caution">
    <text evidence="2">The sequence shown here is derived from an EMBL/GenBank/DDBJ whole genome shotgun (WGS) entry which is preliminary data.</text>
</comment>
<feature type="chain" id="PRO_5038362314" evidence="1">
    <location>
        <begin position="25"/>
        <end position="399"/>
    </location>
</feature>
<protein>
    <submittedName>
        <fullName evidence="2">Uncharacterized protein</fullName>
    </submittedName>
</protein>
<dbReference type="Gene3D" id="2.60.40.3680">
    <property type="match status" value="1"/>
</dbReference>
<reference evidence="2" key="1">
    <citation type="submission" date="2020-10" db="EMBL/GenBank/DDBJ databases">
        <authorList>
            <person name="Gilroy R."/>
        </authorList>
    </citation>
    <scope>NUCLEOTIDE SEQUENCE</scope>
    <source>
        <strain evidence="2">ChiBcec7-5410</strain>
    </source>
</reference>
<dbReference type="EMBL" id="DVLW01000079">
    <property type="protein sequence ID" value="HIT94108.1"/>
    <property type="molecule type" value="Genomic_DNA"/>
</dbReference>
<evidence type="ECO:0000313" key="3">
    <source>
        <dbReference type="Proteomes" id="UP000824160"/>
    </source>
</evidence>
<feature type="non-terminal residue" evidence="2">
    <location>
        <position position="399"/>
    </location>
</feature>
<gene>
    <name evidence="2" type="ORF">IAC43_02875</name>
</gene>
<feature type="signal peptide" evidence="1">
    <location>
        <begin position="1"/>
        <end position="24"/>
    </location>
</feature>
<keyword evidence="1" id="KW-0732">Signal</keyword>
<dbReference type="Proteomes" id="UP000824160">
    <property type="component" value="Unassembled WGS sequence"/>
</dbReference>